<evidence type="ECO:0000313" key="2">
    <source>
        <dbReference type="Proteomes" id="UP000660262"/>
    </source>
</evidence>
<reference evidence="1" key="1">
    <citation type="submission" date="2020-10" db="EMBL/GenBank/DDBJ databases">
        <title>Unveiling of a novel bifunctional photoreceptor, Dualchrome1, isolated from a cosmopolitan green alga.</title>
        <authorList>
            <person name="Suzuki S."/>
            <person name="Kawachi M."/>
        </authorList>
    </citation>
    <scope>NUCLEOTIDE SEQUENCE</scope>
    <source>
        <strain evidence="1">NIES 2893</strain>
    </source>
</reference>
<dbReference type="Proteomes" id="UP000660262">
    <property type="component" value="Unassembled WGS sequence"/>
</dbReference>
<dbReference type="InterPro" id="IPR011990">
    <property type="entry name" value="TPR-like_helical_dom_sf"/>
</dbReference>
<proteinExistence type="predicted"/>
<organism evidence="1 2">
    <name type="scientific">Pycnococcus provasolii</name>
    <dbReference type="NCBI Taxonomy" id="41880"/>
    <lineage>
        <taxon>Eukaryota</taxon>
        <taxon>Viridiplantae</taxon>
        <taxon>Chlorophyta</taxon>
        <taxon>Pseudoscourfieldiophyceae</taxon>
        <taxon>Pseudoscourfieldiales</taxon>
        <taxon>Pycnococcaceae</taxon>
        <taxon>Pycnococcus</taxon>
    </lineage>
</organism>
<gene>
    <name evidence="1" type="ORF">PPROV_000530400</name>
</gene>
<evidence type="ECO:0000313" key="1">
    <source>
        <dbReference type="EMBL" id="GHP06559.1"/>
    </source>
</evidence>
<accession>A0A830HN35</accession>
<dbReference type="AlphaFoldDB" id="A0A830HN35"/>
<dbReference type="EMBL" id="BNJQ01000013">
    <property type="protein sequence ID" value="GHP06559.1"/>
    <property type="molecule type" value="Genomic_DNA"/>
</dbReference>
<protein>
    <submittedName>
        <fullName evidence="1">Uncharacterized protein</fullName>
    </submittedName>
</protein>
<comment type="caution">
    <text evidence="1">The sequence shown here is derived from an EMBL/GenBank/DDBJ whole genome shotgun (WGS) entry which is preliminary data.</text>
</comment>
<keyword evidence="2" id="KW-1185">Reference proteome</keyword>
<name>A0A830HN35_9CHLO</name>
<sequence>MSSDESEKYSSLLGVYASACSRFGEASASLSASLSASASLSLSASGMAEEGPAGEALSLFSQVVSSISSDALDANSNVEQGVVPLDDEKLTRLLICALTGLASALCFLKQQDHGLQAARKAQALCNEVIHDDAPFANAAKANAMVCEARAVQTASSEGEADEQALNILLAAVQLAPDALQARNAYFDALAEWSHFNDDEEESIVPPPVPTSHLRHTTEAEAAAVFAGVANGLAAKKESRRARRFAKAAASLCANAGDICRSEQSDALAVDASCALAEGEWSEARYACDDALKLDPRNPLALLTRAKTVMANPGSDGANTETFRRALVDITDYLASTPNDENAFELYGQLHKRVFAAEAEQRKLSAEEMAKREAETLATLTEDEPQFEVLKDSWGHAFKHRVPVGAPKGASNHCRPTPG</sequence>
<dbReference type="Gene3D" id="1.25.40.10">
    <property type="entry name" value="Tetratricopeptide repeat domain"/>
    <property type="match status" value="1"/>
</dbReference>
<dbReference type="SUPFAM" id="SSF48452">
    <property type="entry name" value="TPR-like"/>
    <property type="match status" value="1"/>
</dbReference>